<comment type="caution">
    <text evidence="3">The sequence shown here is derived from an EMBL/GenBank/DDBJ whole genome shotgun (WGS) entry which is preliminary data.</text>
</comment>
<sequence length="339" mass="36949">MTKYLTGALASLAAVLLASTAIAQTELTVYSAIEADDLEKYAARFNEDHPDITINWVRDSTGIVTAKLLAEKNNPVADVVWGLAATSLLVLKAEGMLEPYEPAGLDRLDPKFRDTDTPPAWVGMDAWAAAICFNTVEAEKHGLTAPTSWKDLADPQYRGHIVMPHPASSGTGFLDVSSWLQLFGEEEGWAYMDALHENIKEYQHSGSKPCRHAGAGESVIGISFEFRASRTKADGAPIDIIVPSEGIGWDMEATAIIAGTANEEAAKTLVDWSVSDKAMELYNEGYALVAVPSISRPVEHLPEDFASMLIDNDFEWAANNRSAILDEWTKRYDGKSEAQ</sequence>
<dbReference type="RefSeq" id="WP_202689438.1">
    <property type="nucleotide sequence ID" value="NZ_JAESVN010000006.1"/>
</dbReference>
<dbReference type="InterPro" id="IPR017663">
    <property type="entry name" value="ABC_2-AEP-bd"/>
</dbReference>
<dbReference type="Pfam" id="PF13343">
    <property type="entry name" value="SBP_bac_6"/>
    <property type="match status" value="1"/>
</dbReference>
<feature type="chain" id="PRO_5035426726" evidence="2">
    <location>
        <begin position="24"/>
        <end position="339"/>
    </location>
</feature>
<evidence type="ECO:0000313" key="3">
    <source>
        <dbReference type="EMBL" id="MBL4918455.1"/>
    </source>
</evidence>
<protein>
    <submittedName>
        <fullName evidence="3">Putative 2-aminoethylphosphonate ABC transporter substrate-binding protein</fullName>
    </submittedName>
</protein>
<dbReference type="Gene3D" id="3.40.190.10">
    <property type="entry name" value="Periplasmic binding protein-like II"/>
    <property type="match status" value="2"/>
</dbReference>
<evidence type="ECO:0000256" key="2">
    <source>
        <dbReference type="SAM" id="SignalP"/>
    </source>
</evidence>
<dbReference type="PANTHER" id="PTHR30006">
    <property type="entry name" value="THIAMINE-BINDING PERIPLASMIC PROTEIN-RELATED"/>
    <property type="match status" value="1"/>
</dbReference>
<dbReference type="NCBIfam" id="TIGR03261">
    <property type="entry name" value="phnS2"/>
    <property type="match status" value="1"/>
</dbReference>
<dbReference type="CDD" id="cd13544">
    <property type="entry name" value="PBP2_Fbp_like_1"/>
    <property type="match status" value="1"/>
</dbReference>
<dbReference type="InterPro" id="IPR026045">
    <property type="entry name" value="Ferric-bd"/>
</dbReference>
<evidence type="ECO:0000256" key="1">
    <source>
        <dbReference type="ARBA" id="ARBA00022729"/>
    </source>
</evidence>
<dbReference type="GO" id="GO:0015888">
    <property type="term" value="P:thiamine transport"/>
    <property type="evidence" value="ECO:0007669"/>
    <property type="project" value="TreeGrafter"/>
</dbReference>
<feature type="signal peptide" evidence="2">
    <location>
        <begin position="1"/>
        <end position="23"/>
    </location>
</feature>
<dbReference type="Proteomes" id="UP000648908">
    <property type="component" value="Unassembled WGS sequence"/>
</dbReference>
<evidence type="ECO:0000313" key="4">
    <source>
        <dbReference type="Proteomes" id="UP000648908"/>
    </source>
</evidence>
<gene>
    <name evidence="3" type="ORF">JL811_14605</name>
</gene>
<dbReference type="GO" id="GO:0030288">
    <property type="term" value="C:outer membrane-bounded periplasmic space"/>
    <property type="evidence" value="ECO:0007669"/>
    <property type="project" value="TreeGrafter"/>
</dbReference>
<dbReference type="PIRSF" id="PIRSF002825">
    <property type="entry name" value="CfbpA"/>
    <property type="match status" value="1"/>
</dbReference>
<dbReference type="EMBL" id="JAESVN010000006">
    <property type="protein sequence ID" value="MBL4918455.1"/>
    <property type="molecule type" value="Genomic_DNA"/>
</dbReference>
<accession>A0A8K0VES5</accession>
<organism evidence="3 4">
    <name type="scientific">Szabonella alba</name>
    <dbReference type="NCBI Taxonomy" id="2804194"/>
    <lineage>
        <taxon>Bacteria</taxon>
        <taxon>Pseudomonadati</taxon>
        <taxon>Pseudomonadota</taxon>
        <taxon>Alphaproteobacteria</taxon>
        <taxon>Rhodobacterales</taxon>
        <taxon>Paracoccaceae</taxon>
        <taxon>Szabonella</taxon>
    </lineage>
</organism>
<keyword evidence="1 2" id="KW-0732">Signal</keyword>
<dbReference type="AlphaFoldDB" id="A0A8K0VES5"/>
<dbReference type="GO" id="GO:0030975">
    <property type="term" value="F:thiamine binding"/>
    <property type="evidence" value="ECO:0007669"/>
    <property type="project" value="TreeGrafter"/>
</dbReference>
<dbReference type="GO" id="GO:0030976">
    <property type="term" value="F:thiamine pyrophosphate binding"/>
    <property type="evidence" value="ECO:0007669"/>
    <property type="project" value="TreeGrafter"/>
</dbReference>
<proteinExistence type="predicted"/>
<reference evidence="3" key="1">
    <citation type="submission" date="2021-01" db="EMBL/GenBank/DDBJ databases">
        <title>Tabrizicola alba sp. nov. a motile alkaliphilic bacterium isolated from a soda lake.</title>
        <authorList>
            <person name="Szuroczki S."/>
            <person name="Abbaszade G."/>
            <person name="Schumann P."/>
            <person name="Toth E."/>
        </authorList>
    </citation>
    <scope>NUCLEOTIDE SEQUENCE</scope>
    <source>
        <strain evidence="3">DMG-N-6</strain>
    </source>
</reference>
<dbReference type="SUPFAM" id="SSF53850">
    <property type="entry name" value="Periplasmic binding protein-like II"/>
    <property type="match status" value="1"/>
</dbReference>
<dbReference type="PANTHER" id="PTHR30006:SF2">
    <property type="entry name" value="ABC TRANSPORTER SUBSTRATE-BINDING PROTEIN"/>
    <property type="match status" value="1"/>
</dbReference>
<keyword evidence="4" id="KW-1185">Reference proteome</keyword>
<name>A0A8K0VES5_9RHOB</name>